<gene>
    <name evidence="1" type="ORF">BACCAP_03182</name>
</gene>
<comment type="caution">
    <text evidence="1">The sequence shown here is derived from an EMBL/GenBank/DDBJ whole genome shotgun (WGS) entry which is preliminary data.</text>
</comment>
<evidence type="ECO:0000313" key="2">
    <source>
        <dbReference type="Proteomes" id="UP000003639"/>
    </source>
</evidence>
<dbReference type="STRING" id="411467.BACCAP_03182"/>
<protein>
    <submittedName>
        <fullName evidence="1">Uncharacterized protein</fullName>
    </submittedName>
</protein>
<dbReference type="Proteomes" id="UP000003639">
    <property type="component" value="Unassembled WGS sequence"/>
</dbReference>
<reference evidence="1 2" key="1">
    <citation type="submission" date="2007-04" db="EMBL/GenBank/DDBJ databases">
        <authorList>
            <person name="Fulton L."/>
            <person name="Clifton S."/>
            <person name="Fulton B."/>
            <person name="Xu J."/>
            <person name="Minx P."/>
            <person name="Pepin K.H."/>
            <person name="Johnson M."/>
            <person name="Thiruvilangam P."/>
            <person name="Bhonagiri V."/>
            <person name="Nash W.E."/>
            <person name="Mardis E.R."/>
            <person name="Wilson R.K."/>
        </authorList>
    </citation>
    <scope>NUCLEOTIDE SEQUENCE [LARGE SCALE GENOMIC DNA]</scope>
    <source>
        <strain evidence="1 2">ATCC 29799</strain>
    </source>
</reference>
<proteinExistence type="predicted"/>
<keyword evidence="2" id="KW-1185">Reference proteome</keyword>
<dbReference type="EMBL" id="AAXG02000028">
    <property type="protein sequence ID" value="EDM99253.1"/>
    <property type="molecule type" value="Genomic_DNA"/>
</dbReference>
<sequence>MLQGKHIGKHSLSLPFVEMVVDHGSQQRHGLISNLHVTHRVISPGCVADIGQTTLDSLDQHITHRLRKVYHRLVGLSHADAHEEVVTFRLYHRKVLRPLQAPHHQGLYLRELRERNLVSLSAL</sequence>
<organism evidence="1 2">
    <name type="scientific">Pseudoflavonifractor capillosus ATCC 29799</name>
    <dbReference type="NCBI Taxonomy" id="411467"/>
    <lineage>
        <taxon>Bacteria</taxon>
        <taxon>Bacillati</taxon>
        <taxon>Bacillota</taxon>
        <taxon>Clostridia</taxon>
        <taxon>Eubacteriales</taxon>
        <taxon>Oscillospiraceae</taxon>
        <taxon>Pseudoflavonifractor</taxon>
    </lineage>
</organism>
<reference evidence="1 2" key="2">
    <citation type="submission" date="2007-06" db="EMBL/GenBank/DDBJ databases">
        <title>Draft genome sequence of Pseudoflavonifractor capillosus ATCC 29799.</title>
        <authorList>
            <person name="Sudarsanam P."/>
            <person name="Ley R."/>
            <person name="Guruge J."/>
            <person name="Turnbaugh P.J."/>
            <person name="Mahowald M."/>
            <person name="Liep D."/>
            <person name="Gordon J."/>
        </authorList>
    </citation>
    <scope>NUCLEOTIDE SEQUENCE [LARGE SCALE GENOMIC DNA]</scope>
    <source>
        <strain evidence="1 2">ATCC 29799</strain>
    </source>
</reference>
<dbReference type="AlphaFoldDB" id="A6NY84"/>
<name>A6NY84_9FIRM</name>
<accession>A6NY84</accession>
<evidence type="ECO:0000313" key="1">
    <source>
        <dbReference type="EMBL" id="EDM99253.1"/>
    </source>
</evidence>